<evidence type="ECO:0000313" key="9">
    <source>
        <dbReference type="Proteomes" id="UP000567293"/>
    </source>
</evidence>
<dbReference type="SUPFAM" id="SSF51419">
    <property type="entry name" value="PLP-binding barrel"/>
    <property type="match status" value="1"/>
</dbReference>
<accession>A0A7V8NVG2</accession>
<proteinExistence type="predicted"/>
<dbReference type="Gene3D" id="2.40.37.10">
    <property type="entry name" value="Lyase, Ornithine Decarboxylase, Chain A, domain 1"/>
    <property type="match status" value="1"/>
</dbReference>
<dbReference type="GO" id="GO:0008836">
    <property type="term" value="F:diaminopimelate decarboxylase activity"/>
    <property type="evidence" value="ECO:0007669"/>
    <property type="project" value="UniProtKB-UniRule"/>
</dbReference>
<dbReference type="EC" id="4.1.1.20" evidence="5"/>
<dbReference type="PANTHER" id="PTHR43727">
    <property type="entry name" value="DIAMINOPIMELATE DECARBOXYLASE"/>
    <property type="match status" value="1"/>
</dbReference>
<dbReference type="InterPro" id="IPR009006">
    <property type="entry name" value="Ala_racemase/Decarboxylase_C"/>
</dbReference>
<evidence type="ECO:0000256" key="3">
    <source>
        <dbReference type="ARBA" id="ARBA00022898"/>
    </source>
</evidence>
<organism evidence="8 9">
    <name type="scientific">Candidatus Acidiferrum panamense</name>
    <dbReference type="NCBI Taxonomy" id="2741543"/>
    <lineage>
        <taxon>Bacteria</taxon>
        <taxon>Pseudomonadati</taxon>
        <taxon>Acidobacteriota</taxon>
        <taxon>Terriglobia</taxon>
        <taxon>Candidatus Acidiferrales</taxon>
        <taxon>Candidatus Acidiferrum</taxon>
    </lineage>
</organism>
<evidence type="ECO:0000256" key="1">
    <source>
        <dbReference type="ARBA" id="ARBA00001933"/>
    </source>
</evidence>
<feature type="domain" description="Orn/DAP/Arg decarboxylase 2 C-terminal" evidence="6">
    <location>
        <begin position="215"/>
        <end position="307"/>
    </location>
</feature>
<keyword evidence="3" id="KW-0663">Pyridoxal phosphate</keyword>
<dbReference type="InterPro" id="IPR029066">
    <property type="entry name" value="PLP-binding_barrel"/>
</dbReference>
<dbReference type="InterPro" id="IPR002986">
    <property type="entry name" value="DAP_deCOOHase_LysA"/>
</dbReference>
<protein>
    <recommendedName>
        <fullName evidence="5">Diaminopimelate decarboxylase</fullName>
        <ecNumber evidence="5">4.1.1.20</ecNumber>
    </recommendedName>
</protein>
<keyword evidence="9" id="KW-1185">Reference proteome</keyword>
<comment type="caution">
    <text evidence="8">The sequence shown here is derived from an EMBL/GenBank/DDBJ whole genome shotgun (WGS) entry which is preliminary data.</text>
</comment>
<dbReference type="SUPFAM" id="SSF50621">
    <property type="entry name" value="Alanine racemase C-terminal domain-like"/>
    <property type="match status" value="1"/>
</dbReference>
<feature type="non-terminal residue" evidence="8">
    <location>
        <position position="1"/>
    </location>
</feature>
<dbReference type="Pfam" id="PF02784">
    <property type="entry name" value="Orn_Arg_deC_N"/>
    <property type="match status" value="1"/>
</dbReference>
<evidence type="ECO:0000259" key="7">
    <source>
        <dbReference type="Pfam" id="PF02784"/>
    </source>
</evidence>
<dbReference type="EMBL" id="JACDQQ010002418">
    <property type="protein sequence ID" value="MBA0088264.1"/>
    <property type="molecule type" value="Genomic_DNA"/>
</dbReference>
<evidence type="ECO:0000256" key="4">
    <source>
        <dbReference type="ARBA" id="ARBA00023239"/>
    </source>
</evidence>
<dbReference type="PRINTS" id="PR01181">
    <property type="entry name" value="DAPDCRBXLASE"/>
</dbReference>
<dbReference type="PANTHER" id="PTHR43727:SF2">
    <property type="entry name" value="GROUP IV DECARBOXYLASE"/>
    <property type="match status" value="1"/>
</dbReference>
<keyword evidence="4 8" id="KW-0456">Lyase</keyword>
<dbReference type="Gene3D" id="3.20.20.10">
    <property type="entry name" value="Alanine racemase"/>
    <property type="match status" value="1"/>
</dbReference>
<evidence type="ECO:0000256" key="5">
    <source>
        <dbReference type="NCBIfam" id="TIGR01048"/>
    </source>
</evidence>
<dbReference type="Pfam" id="PF00278">
    <property type="entry name" value="Orn_DAP_Arg_deC"/>
    <property type="match status" value="1"/>
</dbReference>
<dbReference type="GO" id="GO:0009089">
    <property type="term" value="P:lysine biosynthetic process via diaminopimelate"/>
    <property type="evidence" value="ECO:0007669"/>
    <property type="project" value="UniProtKB-UniRule"/>
</dbReference>
<gene>
    <name evidence="8" type="primary">lysA</name>
    <name evidence="8" type="ORF">HRJ53_25040</name>
</gene>
<comment type="cofactor">
    <cofactor evidence="1">
        <name>pyridoxal 5'-phosphate</name>
        <dbReference type="ChEBI" id="CHEBI:597326"/>
    </cofactor>
</comment>
<sequence>IVSGGELRLLQRIGVPGDRIVFSGVGKSREEIREALNYGVRRQDGHPGILLFNAESEAELEILTEEAARAMAQGGKPPGAAIRVNPDVPAGGHPHIATGRHEHKFGLDWKEAKRLYLAHADSKWIRWAGLSAHIGSQITTLEPFRLAVRRLVGYINELKSQGIGLRYLDVGGGLGVRYADQKPPKRGEYSTLIKELVRGMDVEVVLEPGRSIIAQAGVLLTRVVYTKTNRGKRFVIVDGAMNDLMRPSLYGAIHPITKLTRDTSERNAKRQRADVVGPVCETGDCFLHDWPVGEVETGDLLAIWGAGAYGMVLASNYNARTRPAEVLVEGDTFRLIRRRETQEDLERADVVDQKHVSRTA</sequence>
<dbReference type="InterPro" id="IPR022644">
    <property type="entry name" value="De-COase2_N"/>
</dbReference>
<feature type="domain" description="Orn/DAP/Arg decarboxylase 2 N-terminal" evidence="7">
    <location>
        <begin position="1"/>
        <end position="214"/>
    </location>
</feature>
<dbReference type="AlphaFoldDB" id="A0A7V8NVG2"/>
<name>A0A7V8NVG2_9BACT</name>
<reference evidence="8" key="1">
    <citation type="submission" date="2020-06" db="EMBL/GenBank/DDBJ databases">
        <title>Legume-microbial interactions unlock mineral nutrients during tropical forest succession.</title>
        <authorList>
            <person name="Epihov D.Z."/>
        </authorList>
    </citation>
    <scope>NUCLEOTIDE SEQUENCE [LARGE SCALE GENOMIC DNA]</scope>
    <source>
        <strain evidence="8">Pan2503</strain>
    </source>
</reference>
<keyword evidence="2" id="KW-0210">Decarboxylase</keyword>
<dbReference type="InterPro" id="IPR022643">
    <property type="entry name" value="De-COase2_C"/>
</dbReference>
<dbReference type="CDD" id="cd06828">
    <property type="entry name" value="PLPDE_III_DapDC"/>
    <property type="match status" value="1"/>
</dbReference>
<evidence type="ECO:0000259" key="6">
    <source>
        <dbReference type="Pfam" id="PF00278"/>
    </source>
</evidence>
<evidence type="ECO:0000256" key="2">
    <source>
        <dbReference type="ARBA" id="ARBA00022793"/>
    </source>
</evidence>
<dbReference type="Proteomes" id="UP000567293">
    <property type="component" value="Unassembled WGS sequence"/>
</dbReference>
<dbReference type="NCBIfam" id="TIGR01048">
    <property type="entry name" value="lysA"/>
    <property type="match status" value="1"/>
</dbReference>
<evidence type="ECO:0000313" key="8">
    <source>
        <dbReference type="EMBL" id="MBA0088264.1"/>
    </source>
</evidence>